<feature type="domain" description="SCP" evidence="1">
    <location>
        <begin position="245"/>
        <end position="360"/>
    </location>
</feature>
<dbReference type="PANTHER" id="PTHR31157">
    <property type="entry name" value="SCP DOMAIN-CONTAINING PROTEIN"/>
    <property type="match status" value="1"/>
</dbReference>
<protein>
    <submittedName>
        <fullName evidence="3">Uncharacterized protein</fullName>
    </submittedName>
</protein>
<evidence type="ECO:0000259" key="1">
    <source>
        <dbReference type="Pfam" id="PF00188"/>
    </source>
</evidence>
<reference evidence="3 4" key="1">
    <citation type="journal article" date="2015" name="Genome Announc.">
        <title>Draft Genome Sequence of Brevibacillus brevis DZQ7, a Plant Growth-Promoting Rhizobacterium with Broad-Spectrum Antimicrobial Activity.</title>
        <authorList>
            <person name="Hou Q."/>
            <person name="Wang C."/>
            <person name="Hou X."/>
            <person name="Xia Z."/>
            <person name="Ye J."/>
            <person name="Liu K."/>
            <person name="Liu H."/>
            <person name="Wang J."/>
            <person name="Guo H."/>
            <person name="Yu X."/>
            <person name="Yang Y."/>
            <person name="Du B."/>
            <person name="Ding Y."/>
        </authorList>
    </citation>
    <scope>NUCLEOTIDE SEQUENCE [LARGE SCALE GENOMIC DNA]</scope>
    <source>
        <strain evidence="3 4">DZQ7</strain>
    </source>
</reference>
<dbReference type="AlphaFoldDB" id="A0A2Z4MNJ2"/>
<dbReference type="Proteomes" id="UP000036061">
    <property type="component" value="Chromosome"/>
</dbReference>
<dbReference type="Pfam" id="PF14504">
    <property type="entry name" value="CAP_assoc_N"/>
    <property type="match status" value="1"/>
</dbReference>
<dbReference type="Pfam" id="PF00188">
    <property type="entry name" value="CAP"/>
    <property type="match status" value="1"/>
</dbReference>
<sequence>MVPIFVAASFRYHYQQGRSYPNRGGRYMRKQKVTSILALSLSLALLGHVAPVLPVSAASAVPQAAADKTNDVYNLQLGMSTAQVEQTLGKPARIDASHTGVEWWIYNQDLNNYIQVGMQNGKVVTLFTNGAKLNLNGISIGSATKDLQNSWGAPQNTLTITPSLRIQKNTLAHPTYIQNNQAITFSIDQLGGNKVTGVRISTPEHFATIAIGLMYPISYTKLPELPKLTDAQIKQAALAYEKQNLDLLNVARQRAKLPVITWDEQVAAVARAHSQDMAQNNFFNHTSPSTGSPFDRLKQAGIRYSSAGENIAYGQLDGVEAHISWMNSAGHRQNLLSPKFKQLGVGIVMKDGRPYFTQNFVTR</sequence>
<dbReference type="SUPFAM" id="SSF55797">
    <property type="entry name" value="PR-1-like"/>
    <property type="match status" value="1"/>
</dbReference>
<feature type="domain" description="CAP-associated" evidence="2">
    <location>
        <begin position="77"/>
        <end position="204"/>
    </location>
</feature>
<accession>A0A2Z4MNJ2</accession>
<proteinExistence type="predicted"/>
<dbReference type="InterPro" id="IPR014044">
    <property type="entry name" value="CAP_dom"/>
</dbReference>
<evidence type="ECO:0000259" key="2">
    <source>
        <dbReference type="Pfam" id="PF14504"/>
    </source>
</evidence>
<organism evidence="3 4">
    <name type="scientific">Brevibacillus brevis</name>
    <name type="common">Bacillus brevis</name>
    <dbReference type="NCBI Taxonomy" id="1393"/>
    <lineage>
        <taxon>Bacteria</taxon>
        <taxon>Bacillati</taxon>
        <taxon>Bacillota</taxon>
        <taxon>Bacilli</taxon>
        <taxon>Bacillales</taxon>
        <taxon>Paenibacillaceae</taxon>
        <taxon>Brevibacillus</taxon>
    </lineage>
</organism>
<dbReference type="CDD" id="cd05379">
    <property type="entry name" value="CAP_bacterial"/>
    <property type="match status" value="1"/>
</dbReference>
<gene>
    <name evidence="3" type="ORF">AB432_025110</name>
</gene>
<dbReference type="InterPro" id="IPR035940">
    <property type="entry name" value="CAP_sf"/>
</dbReference>
<name>A0A2Z4MNJ2_BREBE</name>
<dbReference type="EMBL" id="CP030117">
    <property type="protein sequence ID" value="AWX58116.1"/>
    <property type="molecule type" value="Genomic_DNA"/>
</dbReference>
<dbReference type="PANTHER" id="PTHR31157:SF1">
    <property type="entry name" value="SCP DOMAIN-CONTAINING PROTEIN"/>
    <property type="match status" value="1"/>
</dbReference>
<evidence type="ECO:0000313" key="4">
    <source>
        <dbReference type="Proteomes" id="UP000036061"/>
    </source>
</evidence>
<dbReference type="Gene3D" id="3.40.33.10">
    <property type="entry name" value="CAP"/>
    <property type="match status" value="1"/>
</dbReference>
<evidence type="ECO:0000313" key="3">
    <source>
        <dbReference type="EMBL" id="AWX58116.1"/>
    </source>
</evidence>
<dbReference type="InterPro" id="IPR029410">
    <property type="entry name" value="CAP_assoc"/>
</dbReference>